<dbReference type="eggNOG" id="KOG2087">
    <property type="taxonomic scope" value="Eukaryota"/>
</dbReference>
<keyword evidence="5" id="KW-0677">Repeat</keyword>
<reference evidence="11" key="3">
    <citation type="submission" date="2012-09" db="EMBL/GenBank/DDBJ databases">
        <authorList>
            <consortium name="VectorBase"/>
        </authorList>
    </citation>
    <scope>NUCLEOTIDE SEQUENCE</scope>
    <source>
        <strain evidence="11">Liverpool</strain>
    </source>
</reference>
<keyword evidence="3" id="KW-0433">Leucine-rich repeat</keyword>
<evidence type="ECO:0000256" key="5">
    <source>
        <dbReference type="ARBA" id="ARBA00022737"/>
    </source>
</evidence>
<evidence type="ECO:0000259" key="10">
    <source>
        <dbReference type="PROSITE" id="PS50262"/>
    </source>
</evidence>
<evidence type="ECO:0000313" key="12">
    <source>
        <dbReference type="Proteomes" id="UP000682892"/>
    </source>
</evidence>
<feature type="non-terminal residue" evidence="11">
    <location>
        <position position="1"/>
    </location>
</feature>
<feature type="transmembrane region" description="Helical" evidence="9">
    <location>
        <begin position="78"/>
        <end position="99"/>
    </location>
</feature>
<dbReference type="GO" id="GO:0007189">
    <property type="term" value="P:adenylate cyclase-activating G protein-coupled receptor signaling pathway"/>
    <property type="evidence" value="ECO:0007669"/>
    <property type="project" value="TreeGrafter"/>
</dbReference>
<dbReference type="PRINTS" id="PR01739">
    <property type="entry name" value="RELAXINR"/>
</dbReference>
<dbReference type="PhylomeDB" id="Q17B38"/>
<comment type="similarity">
    <text evidence="2">Belongs to the G-protein coupled receptor 1 family.</text>
</comment>
<dbReference type="PANTHER" id="PTHR24372">
    <property type="entry name" value="GLYCOPROTEIN HORMONE RECEPTOR"/>
    <property type="match status" value="1"/>
</dbReference>
<reference evidence="11" key="1">
    <citation type="submission" date="2005-10" db="EMBL/GenBank/DDBJ databases">
        <authorList>
            <person name="Loftus B.J."/>
            <person name="Nene V.M."/>
            <person name="Hannick L.I."/>
            <person name="Bidwell S."/>
            <person name="Haas B."/>
            <person name="Amedeo P."/>
            <person name="Orvis J."/>
            <person name="Wortman J.R."/>
            <person name="White O.R."/>
            <person name="Salzberg S."/>
            <person name="Shumway M."/>
            <person name="Koo H."/>
            <person name="Zhao Y."/>
            <person name="Holmes M."/>
            <person name="Miller J."/>
            <person name="Schatz M."/>
            <person name="Pop M."/>
            <person name="Pai G."/>
            <person name="Utterback T."/>
            <person name="Rogers Y.-H."/>
            <person name="Kravitz S."/>
            <person name="Fraser C.M."/>
        </authorList>
    </citation>
    <scope>NUCLEOTIDE SEQUENCE</scope>
    <source>
        <strain evidence="11">Liverpool</strain>
    </source>
</reference>
<dbReference type="PRINTS" id="PR00237">
    <property type="entry name" value="GPCRRHODOPSN"/>
</dbReference>
<evidence type="ECO:0000256" key="2">
    <source>
        <dbReference type="ARBA" id="ARBA00010663"/>
    </source>
</evidence>
<feature type="transmembrane region" description="Helical" evidence="9">
    <location>
        <begin position="160"/>
        <end position="181"/>
    </location>
</feature>
<dbReference type="GO" id="GO:0009755">
    <property type="term" value="P:hormone-mediated signaling pathway"/>
    <property type="evidence" value="ECO:0007669"/>
    <property type="project" value="TreeGrafter"/>
</dbReference>
<evidence type="ECO:0000256" key="4">
    <source>
        <dbReference type="ARBA" id="ARBA00022692"/>
    </source>
</evidence>
<evidence type="ECO:0000313" key="11">
    <source>
        <dbReference type="EMBL" id="EAT43473.2"/>
    </source>
</evidence>
<dbReference type="Gene3D" id="1.20.1070.10">
    <property type="entry name" value="Rhodopsin 7-helix transmembrane proteins"/>
    <property type="match status" value="1"/>
</dbReference>
<feature type="transmembrane region" description="Helical" evidence="9">
    <location>
        <begin position="211"/>
        <end position="232"/>
    </location>
</feature>
<gene>
    <name evidence="11" type="primary">GPRGPH</name>
    <name evidence="11" type="ORF">AaeL_AAEL005095</name>
</gene>
<keyword evidence="7 9" id="KW-0472">Membrane</keyword>
<dbReference type="PANTHER" id="PTHR24372:SF80">
    <property type="entry name" value="FI21465P1-RELATED"/>
    <property type="match status" value="1"/>
</dbReference>
<dbReference type="STRING" id="7159.Q17B38"/>
<name>Q17B38_AEDAE</name>
<dbReference type="PROSITE" id="PS50262">
    <property type="entry name" value="G_PROTEIN_RECEP_F1_2"/>
    <property type="match status" value="1"/>
</dbReference>
<dbReference type="AlphaFoldDB" id="Q17B38"/>
<keyword evidence="4 9" id="KW-0812">Transmembrane</keyword>
<evidence type="ECO:0000256" key="7">
    <source>
        <dbReference type="ARBA" id="ARBA00023136"/>
    </source>
</evidence>
<dbReference type="SUPFAM" id="SSF81321">
    <property type="entry name" value="Family A G protein-coupled receptor-like"/>
    <property type="match status" value="1"/>
</dbReference>
<dbReference type="InterPro" id="IPR008112">
    <property type="entry name" value="Relaxin_rcpt"/>
</dbReference>
<dbReference type="VEuPathDB" id="VectorBase:AAEL020893"/>
<evidence type="ECO:0000256" key="8">
    <source>
        <dbReference type="ARBA" id="ARBA00023180"/>
    </source>
</evidence>
<dbReference type="InterPro" id="IPR000276">
    <property type="entry name" value="GPCR_Rhodpsn"/>
</dbReference>
<keyword evidence="6 9" id="KW-1133">Transmembrane helix</keyword>
<dbReference type="GO" id="GO:0005886">
    <property type="term" value="C:plasma membrane"/>
    <property type="evidence" value="ECO:0007669"/>
    <property type="project" value="TreeGrafter"/>
</dbReference>
<evidence type="ECO:0000256" key="1">
    <source>
        <dbReference type="ARBA" id="ARBA00004370"/>
    </source>
</evidence>
<feature type="non-terminal residue" evidence="11">
    <location>
        <position position="285"/>
    </location>
</feature>
<comment type="subcellular location">
    <subcellularLocation>
        <location evidence="1">Membrane</location>
    </subcellularLocation>
</comment>
<dbReference type="InterPro" id="IPR017452">
    <property type="entry name" value="GPCR_Rhodpsn_7TM"/>
</dbReference>
<evidence type="ECO:0000256" key="3">
    <source>
        <dbReference type="ARBA" id="ARBA00022614"/>
    </source>
</evidence>
<dbReference type="GO" id="GO:0008528">
    <property type="term" value="F:G protein-coupled peptide receptor activity"/>
    <property type="evidence" value="ECO:0007669"/>
    <property type="project" value="TreeGrafter"/>
</dbReference>
<protein>
    <submittedName>
        <fullName evidence="11">AAEL005095-PA</fullName>
    </submittedName>
</protein>
<proteinExistence type="inferred from homology"/>
<feature type="transmembrane region" description="Helical" evidence="9">
    <location>
        <begin position="38"/>
        <end position="57"/>
    </location>
</feature>
<dbReference type="Proteomes" id="UP000682892">
    <property type="component" value="Chromosome 3"/>
</dbReference>
<feature type="transmembrane region" description="Helical" evidence="9">
    <location>
        <begin position="261"/>
        <end position="282"/>
    </location>
</feature>
<evidence type="ECO:0000256" key="9">
    <source>
        <dbReference type="SAM" id="Phobius"/>
    </source>
</evidence>
<reference evidence="11" key="2">
    <citation type="journal article" date="2007" name="Science">
        <title>Genome sequence of Aedes aegypti, a major arbovirus vector.</title>
        <authorList>
            <person name="Nene V."/>
            <person name="Wortman J.R."/>
            <person name="Lawson D."/>
            <person name="Haas B."/>
            <person name="Kodira C."/>
            <person name="Tu Z.J."/>
            <person name="Loftus B."/>
            <person name="Xi Z."/>
            <person name="Megy K."/>
            <person name="Grabherr M."/>
            <person name="Ren Q."/>
            <person name="Zdobnov E.M."/>
            <person name="Lobo N.F."/>
            <person name="Campbell K.S."/>
            <person name="Brown S.E."/>
            <person name="Bonaldo M.F."/>
            <person name="Zhu J."/>
            <person name="Sinkins S.P."/>
            <person name="Hogenkamp D.G."/>
            <person name="Amedeo P."/>
            <person name="Arensburger P."/>
            <person name="Atkinson P.W."/>
            <person name="Bidwell S."/>
            <person name="Biedler J."/>
            <person name="Birney E."/>
            <person name="Bruggner R.V."/>
            <person name="Costas J."/>
            <person name="Coy M.R."/>
            <person name="Crabtree J."/>
            <person name="Crawford M."/>
            <person name="Debruyn B."/>
            <person name="Decaprio D."/>
            <person name="Eiglmeier K."/>
            <person name="Eisenstadt E."/>
            <person name="El-Dorry H."/>
            <person name="Gelbart W.M."/>
            <person name="Gomes S.L."/>
            <person name="Hammond M."/>
            <person name="Hannick L.I."/>
            <person name="Hogan J.R."/>
            <person name="Holmes M.H."/>
            <person name="Jaffe D."/>
            <person name="Johnston J.S."/>
            <person name="Kennedy R.C."/>
            <person name="Koo H."/>
            <person name="Kravitz S."/>
            <person name="Kriventseva E.V."/>
            <person name="Kulp D."/>
            <person name="Labutti K."/>
            <person name="Lee E."/>
            <person name="Li S."/>
            <person name="Lovin D.D."/>
            <person name="Mao C."/>
            <person name="Mauceli E."/>
            <person name="Menck C.F."/>
            <person name="Miller J.R."/>
            <person name="Montgomery P."/>
            <person name="Mori A."/>
            <person name="Nascimento A.L."/>
            <person name="Naveira H.F."/>
            <person name="Nusbaum C."/>
            <person name="O'leary S."/>
            <person name="Orvis J."/>
            <person name="Pertea M."/>
            <person name="Quesneville H."/>
            <person name="Reidenbach K.R."/>
            <person name="Rogers Y.H."/>
            <person name="Roth C.W."/>
            <person name="Schneider J.R."/>
            <person name="Schatz M."/>
            <person name="Shumway M."/>
            <person name="Stanke M."/>
            <person name="Stinson E.O."/>
            <person name="Tubio J.M."/>
            <person name="Vanzee J.P."/>
            <person name="Verjovski-Almeida S."/>
            <person name="Werner D."/>
            <person name="White O."/>
            <person name="Wyder S."/>
            <person name="Zeng Q."/>
            <person name="Zhao Q."/>
            <person name="Zhao Y."/>
            <person name="Hill C.A."/>
            <person name="Raikhel A.S."/>
            <person name="Soares M.B."/>
            <person name="Knudson D.L."/>
            <person name="Lee N.H."/>
            <person name="Galagan J."/>
            <person name="Salzberg S.L."/>
            <person name="Paulsen I.T."/>
            <person name="Dimopoulos G."/>
            <person name="Collins F.H."/>
            <person name="Birren B."/>
            <person name="Fraser-Liggett C.M."/>
            <person name="Severson D.W."/>
        </authorList>
    </citation>
    <scope>NUCLEOTIDE SEQUENCE [LARGE SCALE GENOMIC DNA]</scope>
    <source>
        <strain evidence="11">Liverpool</strain>
    </source>
</reference>
<sequence>HFSEFHHCKAALHVRVCDPKGDGISSKSHLLDNPVLRASVWIMAAVGIIGNLLVLFGRYMVGTRSSQAHAEHSLYLRHLAASDLMMGIYLAIIATADIMFRGQYLLYEEEWRASGLCAFSGFLSTLSCQSSTLLLTLVTWDRLISVTRPLYQRSGSKTRVILRLALLWGVAASAAAAPLSATDYFGPQFYGTNGVCLSIHIHDPYAMGWEYSAGLFILVNTFSLLFIGTSYLRMLQAIRVSRNETRNTLNCREKIVARSRFAIIVATDCLCWMPVIVVKLVALGG</sequence>
<feature type="domain" description="G-protein coupled receptors family 1 profile" evidence="10">
    <location>
        <begin position="50"/>
        <end position="285"/>
    </location>
</feature>
<organism evidence="11 12">
    <name type="scientific">Aedes aegypti</name>
    <name type="common">Yellowfever mosquito</name>
    <name type="synonym">Culex aegypti</name>
    <dbReference type="NCBI Taxonomy" id="7159"/>
    <lineage>
        <taxon>Eukaryota</taxon>
        <taxon>Metazoa</taxon>
        <taxon>Ecdysozoa</taxon>
        <taxon>Arthropoda</taxon>
        <taxon>Hexapoda</taxon>
        <taxon>Insecta</taxon>
        <taxon>Pterygota</taxon>
        <taxon>Neoptera</taxon>
        <taxon>Endopterygota</taxon>
        <taxon>Diptera</taxon>
        <taxon>Nematocera</taxon>
        <taxon>Culicoidea</taxon>
        <taxon>Culicidae</taxon>
        <taxon>Culicinae</taxon>
        <taxon>Aedini</taxon>
        <taxon>Aedes</taxon>
        <taxon>Stegomyia</taxon>
    </lineage>
</organism>
<dbReference type="PaxDb" id="7159-AAEL005095-PA"/>
<accession>Q17B38</accession>
<keyword evidence="8" id="KW-0325">Glycoprotein</keyword>
<evidence type="ECO:0000256" key="6">
    <source>
        <dbReference type="ARBA" id="ARBA00022989"/>
    </source>
</evidence>
<feature type="transmembrane region" description="Helical" evidence="9">
    <location>
        <begin position="119"/>
        <end position="140"/>
    </location>
</feature>
<dbReference type="Pfam" id="PF00001">
    <property type="entry name" value="7tm_1"/>
    <property type="match status" value="1"/>
</dbReference>
<dbReference type="EMBL" id="CH477326">
    <property type="protein sequence ID" value="EAT43473.2"/>
    <property type="molecule type" value="Genomic_DNA"/>
</dbReference>